<dbReference type="Proteomes" id="UP000229081">
    <property type="component" value="Chromosome"/>
</dbReference>
<name>A0A2K8MHL8_9SPHN</name>
<sequence length="239" mass="26498">MTLIASPAIAGDRQLTTVWMIEEAPVSPEEREVVRENFVIQQRLMPVGVAQLTAGDLPSGIDASLSAAQLVEIRTPNALVFCDPEIRSQKLIGHAQSCFVDADRDGRFEAMFLTSSVTKGLLTIQGNRPKKPKAITPLPYKRLRPEDFKAEYFVGVQYRGNANPAGNHVFEINFGTRDKMGALGDRFIIKRSEIPGSRTPFGGQFTILSTNQTGIKIRVDRPFPSQPFGIVQTTTYRIY</sequence>
<reference evidence="1 2" key="1">
    <citation type="submission" date="2017-11" db="EMBL/GenBank/DDBJ databases">
        <title>Complete genome sequence of Sphingomonas sp. Strain Cra20, a psychrotolerant potential plant growth promoting rhizobacteria.</title>
        <authorList>
            <person name="Luo Y."/>
        </authorList>
    </citation>
    <scope>NUCLEOTIDE SEQUENCE [LARGE SCALE GENOMIC DNA]</scope>
    <source>
        <strain evidence="1 2">Cra20</strain>
    </source>
</reference>
<accession>A0A2K8MHL8</accession>
<dbReference type="AlphaFoldDB" id="A0A2K8MHL8"/>
<evidence type="ECO:0000313" key="2">
    <source>
        <dbReference type="Proteomes" id="UP000229081"/>
    </source>
</evidence>
<proteinExistence type="predicted"/>
<dbReference type="KEGG" id="sphc:CVN68_16590"/>
<gene>
    <name evidence="1" type="ORF">CVN68_16590</name>
</gene>
<keyword evidence="2" id="KW-1185">Reference proteome</keyword>
<dbReference type="EMBL" id="CP024923">
    <property type="protein sequence ID" value="ATY33382.1"/>
    <property type="molecule type" value="Genomic_DNA"/>
</dbReference>
<organism evidence="1 2">
    <name type="scientific">Sphingomonas psychrotolerans</name>
    <dbReference type="NCBI Taxonomy" id="1327635"/>
    <lineage>
        <taxon>Bacteria</taxon>
        <taxon>Pseudomonadati</taxon>
        <taxon>Pseudomonadota</taxon>
        <taxon>Alphaproteobacteria</taxon>
        <taxon>Sphingomonadales</taxon>
        <taxon>Sphingomonadaceae</taxon>
        <taxon>Sphingomonas</taxon>
    </lineage>
</organism>
<protein>
    <submittedName>
        <fullName evidence="1">Uncharacterized protein</fullName>
    </submittedName>
</protein>
<evidence type="ECO:0000313" key="1">
    <source>
        <dbReference type="EMBL" id="ATY33382.1"/>
    </source>
</evidence>